<dbReference type="InterPro" id="IPR036420">
    <property type="entry name" value="BRCT_dom_sf"/>
</dbReference>
<feature type="region of interest" description="Disordered" evidence="18">
    <location>
        <begin position="1132"/>
        <end position="1174"/>
    </location>
</feature>
<dbReference type="CDD" id="cd16498">
    <property type="entry name" value="RING-HC_BRCA1"/>
    <property type="match status" value="1"/>
</dbReference>
<dbReference type="Gene3D" id="3.40.50.10190">
    <property type="entry name" value="BRCT domain"/>
    <property type="match status" value="2"/>
</dbReference>
<keyword evidence="15" id="KW-0234">DNA repair</keyword>
<feature type="compositionally biased region" description="Low complexity" evidence="18">
    <location>
        <begin position="343"/>
        <end position="355"/>
    </location>
</feature>
<feature type="compositionally biased region" description="Basic and acidic residues" evidence="18">
    <location>
        <begin position="253"/>
        <end position="265"/>
    </location>
</feature>
<evidence type="ECO:0000256" key="4">
    <source>
        <dbReference type="ARBA" id="ARBA00022723"/>
    </source>
</evidence>
<evidence type="ECO:0000256" key="8">
    <source>
        <dbReference type="ARBA" id="ARBA00022832"/>
    </source>
</evidence>
<evidence type="ECO:0000256" key="1">
    <source>
        <dbReference type="ARBA" id="ARBA00004123"/>
    </source>
</evidence>
<keyword evidence="16" id="KW-0539">Nucleus</keyword>
<feature type="region of interest" description="Disordered" evidence="18">
    <location>
        <begin position="1472"/>
        <end position="1523"/>
    </location>
</feature>
<feature type="compositionally biased region" description="Polar residues" evidence="18">
    <location>
        <begin position="811"/>
        <end position="824"/>
    </location>
</feature>
<feature type="region of interest" description="Disordered" evidence="18">
    <location>
        <begin position="112"/>
        <end position="202"/>
    </location>
</feature>
<protein>
    <recommendedName>
        <fullName evidence="23">Breast cancer type 1 susceptibility protein-like protein</fullName>
    </recommendedName>
</protein>
<dbReference type="EMBL" id="QOIP01000008">
    <property type="protein sequence ID" value="RLU19276.1"/>
    <property type="molecule type" value="Genomic_DNA"/>
</dbReference>
<feature type="compositionally biased region" description="Polar residues" evidence="18">
    <location>
        <begin position="845"/>
        <end position="863"/>
    </location>
</feature>
<evidence type="ECO:0000256" key="13">
    <source>
        <dbReference type="ARBA" id="ARBA00023160"/>
    </source>
</evidence>
<dbReference type="GO" id="GO:0070531">
    <property type="term" value="C:BRCA1-A complex"/>
    <property type="evidence" value="ECO:0007669"/>
    <property type="project" value="TreeGrafter"/>
</dbReference>
<dbReference type="GO" id="GO:0008270">
    <property type="term" value="F:zinc ion binding"/>
    <property type="evidence" value="ECO:0007669"/>
    <property type="project" value="UniProtKB-KW"/>
</dbReference>
<keyword evidence="5" id="KW-0677">Repeat</keyword>
<evidence type="ECO:0000259" key="20">
    <source>
        <dbReference type="PROSITE" id="PS50172"/>
    </source>
</evidence>
<feature type="domain" description="BRCT" evidence="20">
    <location>
        <begin position="1654"/>
        <end position="1726"/>
    </location>
</feature>
<evidence type="ECO:0000256" key="15">
    <source>
        <dbReference type="ARBA" id="ARBA00023204"/>
    </source>
</evidence>
<keyword evidence="14" id="KW-0233">DNA recombination</keyword>
<feature type="domain" description="RING-type" evidence="19">
    <location>
        <begin position="27"/>
        <end position="66"/>
    </location>
</feature>
<organism evidence="21 22">
    <name type="scientific">Ooceraea biroi</name>
    <name type="common">Clonal raider ant</name>
    <name type="synonym">Cerapachys biroi</name>
    <dbReference type="NCBI Taxonomy" id="2015173"/>
    <lineage>
        <taxon>Eukaryota</taxon>
        <taxon>Metazoa</taxon>
        <taxon>Ecdysozoa</taxon>
        <taxon>Arthropoda</taxon>
        <taxon>Hexapoda</taxon>
        <taxon>Insecta</taxon>
        <taxon>Pterygota</taxon>
        <taxon>Neoptera</taxon>
        <taxon>Endopterygota</taxon>
        <taxon>Hymenoptera</taxon>
        <taxon>Apocrita</taxon>
        <taxon>Aculeata</taxon>
        <taxon>Formicoidea</taxon>
        <taxon>Formicidae</taxon>
        <taxon>Dorylinae</taxon>
        <taxon>Ooceraea</taxon>
    </lineage>
</organism>
<dbReference type="InterPro" id="IPR017907">
    <property type="entry name" value="Znf_RING_CS"/>
</dbReference>
<dbReference type="InterPro" id="IPR013083">
    <property type="entry name" value="Znf_RING/FYVE/PHD"/>
</dbReference>
<feature type="compositionally biased region" description="Basic and acidic residues" evidence="18">
    <location>
        <begin position="457"/>
        <end position="468"/>
    </location>
</feature>
<keyword evidence="6" id="KW-0227">DNA damage</keyword>
<dbReference type="SMART" id="SM00292">
    <property type="entry name" value="BRCT"/>
    <property type="match status" value="2"/>
</dbReference>
<sequence>MAGQSDAKIDIARLSEALNNLQKSLECTICLEFMTEPMKTRCGHSFCRSCIRQVLQKKAAHCPLCKKHLNRRNISKDDHLATYITKFKQLVIATQMDTHIDILSYLKQPRDTKESCSYSDTSEFGDSNSRRSSRELSKSTRGSSPKSSGRINAPSTSRGAPIDCDNPRQHNTYSSDEKSLEFSSLSGVHPLPADENDDAIDSMPGMKIRTWLHTLPSDLPMNTSASAGNDTIQPLDADADEKESSFTLSGCVDKTHQNKTDESHTRTRRVRQRSADYTAHIDDTSQVDKEAETRQPGKVGKIDSAVSGLKYNASHARVRAKFANKRKRNATKSDEQEEIPGDNSQRSSSSTTANRRSLRSDTLDRSIALNRMSTSAGSDRQYSAETDWSRVIELGKEMRPKRRKLKKLDVSIEKKKNPPRIIENVALTPRNRINLIEDAACHTNGKETSVSNLLEESNSREQADKDLSGAKLSPETSGEMKSREFNTSLSNRSAMEASSYITLEEGRQVRIINLNNDQVSNIIGFDRVEETSPRTENQRGENATVAKCRNDSPHRLTVLTPEKLNQSVDEDKISRSVTRTPAGKLESSLPAGDRTPGSRMNSSAQKTSEKISSPEFQSPIHGRLSLRRKVIIGDHKSTDLSPLKQLSSNKSPINRHVEDTSDSSPVAEDDARLSSRLTTARRDLTSQIFSDQVPIRRVSSKKAVEIKDNANVSVKFMKLGTLTKRRNVKYFYLGSTKREQSFPAKVGVTPVCTCNNWNYNMQQSVNRSESEQHQVTIESHSVTRSSNNSQHDITVIENVRSVQSALKDAEQSSIHKVSNVSTPRKNIDSHSNQKKITDPARSIERSSNLTNQSNESVQETCQMSSQIYHKKPCVDNNTTRIDQKISHTFPGTTNSIKLLSPDKDSQLKYLAIDSPMSERRRPMGSTRRQFEHDKSATKENNFSEAKSLRSATPGTQEPTSESSEFTFQFRSDKKRKRIKRISDEEEFTDEATDKIDISISSDDDDQRTIKLDEYKKLSAKLDGKKRRLSSPHDQNDQVIVLDSNKQDKRVRKYKRIIPTSSGTESESPTHNVRNQKRHKTDDRHDQQNVSIANAPKEKCSVAQDMDEDLRIQSIVSRWSNEHNASQKRLIMESSIQRCSPEEKSTSRQASRLANSPGEAEKHNGANQTNSAITESDMFESNSIFGVENLDCIMQTIRPNRSQTSQKLADRSNEDIINKVLEIDRSAPRSGGTAASQREKNSREHLLHDNFDEIIANVELPQSDDVMSQAKQPSRNLQRTLTQQRMSKCLAVTNEPCNTAQESPITISSTSDDMFEHCDGSSRKSRVTLSQNIVPRQLDKENIASRDEKRPRDYTRRNRKDVEAKIDLDTNTDDSRRIATSKHSASREKETSFDRVDANEYLEIDKECSVSARSADRLLIDDSKTRRATAASDESKNNSFEDDTLMNVTQHQAQLQIFEEDLFGIPATRAKATKLASQDDSSREKQGTPGKRKQTAQDKKAFGEYSAEEDDVVENTPERKMKNSGNNVTAIKSRKNIATLYSSPISNQPADRTPSTSNIFHKKDPPKSNASTPMNRLKTLPLYQSTPKVVHAAATAIKHPDAFTKSKKTEPTASGSVLSARQVESKVPENACRQADRQKLCFVCSGLTPAQIRHVTKFAKRRNANYVNHFDPSVTHVIVSTVGKENVTKSTLKYLQGIAYRKWIVSYRWIEDCDKERKLLDEVPYEATMDNDGVNETASRNSRLRQKGLFEDFTFLCVGPYINVTLHQYQDLLLATGATVVDSLEGLAKARGLRGIVIQDNTHDDKTIKHWSRATKAAPIIVDWVVECISRYKLFELAPYIQCFSLQDICAIGYSRELMGEEEYSDDET</sequence>
<dbReference type="OrthoDB" id="6105938at2759"/>
<evidence type="ECO:0000256" key="5">
    <source>
        <dbReference type="ARBA" id="ARBA00022737"/>
    </source>
</evidence>
<feature type="compositionally biased region" description="Polar residues" evidence="18">
    <location>
        <begin position="1542"/>
        <end position="1558"/>
    </location>
</feature>
<feature type="compositionally biased region" description="Polar residues" evidence="18">
    <location>
        <begin position="1300"/>
        <end position="1311"/>
    </location>
</feature>
<dbReference type="GO" id="GO:0006633">
    <property type="term" value="P:fatty acid biosynthetic process"/>
    <property type="evidence" value="ECO:0007669"/>
    <property type="project" value="UniProtKB-KW"/>
</dbReference>
<evidence type="ECO:0000256" key="12">
    <source>
        <dbReference type="ARBA" id="ARBA00023159"/>
    </source>
</evidence>
<evidence type="ECO:0000256" key="7">
    <source>
        <dbReference type="ARBA" id="ARBA00022771"/>
    </source>
</evidence>
<dbReference type="InterPro" id="IPR011364">
    <property type="entry name" value="BRCA1"/>
</dbReference>
<dbReference type="SUPFAM" id="SSF52113">
    <property type="entry name" value="BRCT domain"/>
    <property type="match status" value="2"/>
</dbReference>
<evidence type="ECO:0000313" key="21">
    <source>
        <dbReference type="EMBL" id="RLU19276.1"/>
    </source>
</evidence>
<feature type="compositionally biased region" description="Basic and acidic residues" evidence="18">
    <location>
        <begin position="928"/>
        <end position="937"/>
    </location>
</feature>
<feature type="compositionally biased region" description="Basic and acidic residues" evidence="18">
    <location>
        <begin position="128"/>
        <end position="138"/>
    </location>
</feature>
<keyword evidence="13" id="KW-0275">Fatty acid biosynthesis</keyword>
<evidence type="ECO:0000259" key="19">
    <source>
        <dbReference type="PROSITE" id="PS50089"/>
    </source>
</evidence>
<feature type="compositionally biased region" description="Low complexity" evidence="18">
    <location>
        <begin position="139"/>
        <end position="150"/>
    </location>
</feature>
<keyword evidence="3" id="KW-0444">Lipid biosynthesis</keyword>
<feature type="domain" description="BRCT" evidence="20">
    <location>
        <begin position="1744"/>
        <end position="1841"/>
    </location>
</feature>
<proteinExistence type="predicted"/>
<name>A0A3L8DG44_OOCBI</name>
<feature type="compositionally biased region" description="Basic residues" evidence="18">
    <location>
        <begin position="317"/>
        <end position="330"/>
    </location>
</feature>
<comment type="caution">
    <text evidence="21">The sequence shown here is derived from an EMBL/GenBank/DDBJ whole genome shotgun (WGS) entry which is preliminary data.</text>
</comment>
<evidence type="ECO:0000256" key="6">
    <source>
        <dbReference type="ARBA" id="ARBA00022763"/>
    </source>
</evidence>
<dbReference type="InterPro" id="IPR001357">
    <property type="entry name" value="BRCT_dom"/>
</dbReference>
<evidence type="ECO:0000256" key="16">
    <source>
        <dbReference type="ARBA" id="ARBA00023242"/>
    </source>
</evidence>
<evidence type="ECO:0000256" key="3">
    <source>
        <dbReference type="ARBA" id="ARBA00022516"/>
    </source>
</evidence>
<dbReference type="PANTHER" id="PTHR13763">
    <property type="entry name" value="BREAST CANCER TYPE 1 SUSCEPTIBILITY PROTEIN BRCA1"/>
    <property type="match status" value="1"/>
</dbReference>
<evidence type="ECO:0008006" key="23">
    <source>
        <dbReference type="Google" id="ProtNLM"/>
    </source>
</evidence>
<dbReference type="PANTHER" id="PTHR13763:SF0">
    <property type="entry name" value="BREAST CANCER TYPE 1 SUSCEPTIBILITY PROTEIN"/>
    <property type="match status" value="1"/>
</dbReference>
<dbReference type="Proteomes" id="UP000279307">
    <property type="component" value="Chromosome 8"/>
</dbReference>
<accession>A0A3L8DG44</accession>
<feature type="region of interest" description="Disordered" evidence="18">
    <location>
        <begin position="1223"/>
        <end position="1242"/>
    </location>
</feature>
<feature type="region of interest" description="Disordered" evidence="18">
    <location>
        <begin position="447"/>
        <end position="487"/>
    </location>
</feature>
<keyword evidence="10" id="KW-0007">Acetylation</keyword>
<feature type="region of interest" description="Disordered" evidence="18">
    <location>
        <begin position="639"/>
        <end position="671"/>
    </location>
</feature>
<keyword evidence="9" id="KW-0862">Zinc</keyword>
<dbReference type="CDD" id="cd17721">
    <property type="entry name" value="BRCT_BRCA1_rpt2"/>
    <property type="match status" value="1"/>
</dbReference>
<feature type="region of interest" description="Disordered" evidence="18">
    <location>
        <begin position="1542"/>
        <end position="1573"/>
    </location>
</feature>
<feature type="compositionally biased region" description="Low complexity" evidence="18">
    <location>
        <begin position="1058"/>
        <end position="1069"/>
    </location>
</feature>
<evidence type="ECO:0000256" key="17">
    <source>
        <dbReference type="PROSITE-ProRule" id="PRU00175"/>
    </source>
</evidence>
<evidence type="ECO:0000256" key="11">
    <source>
        <dbReference type="ARBA" id="ARBA00023098"/>
    </source>
</evidence>
<evidence type="ECO:0000256" key="10">
    <source>
        <dbReference type="ARBA" id="ARBA00022990"/>
    </source>
</evidence>
<feature type="region of interest" description="Disordered" evidence="18">
    <location>
        <begin position="912"/>
        <end position="968"/>
    </location>
</feature>
<gene>
    <name evidence="21" type="ORF">DMN91_007833</name>
</gene>
<dbReference type="PRINTS" id="PR00493">
    <property type="entry name" value="BRSTCANCERI"/>
</dbReference>
<feature type="compositionally biased region" description="Polar residues" evidence="18">
    <location>
        <begin position="447"/>
        <end position="456"/>
    </location>
</feature>
<feature type="region of interest" description="Disordered" evidence="18">
    <location>
        <begin position="809"/>
        <end position="863"/>
    </location>
</feature>
<evidence type="ECO:0000256" key="9">
    <source>
        <dbReference type="ARBA" id="ARBA00022833"/>
    </source>
</evidence>
<evidence type="ECO:0000256" key="14">
    <source>
        <dbReference type="ARBA" id="ARBA00023172"/>
    </source>
</evidence>
<dbReference type="FunFam" id="3.40.50.10190:FF:000006">
    <property type="entry name" value="Breast cancer type 1 susceptibility protein homolog"/>
    <property type="match status" value="1"/>
</dbReference>
<keyword evidence="8" id="KW-0276">Fatty acid metabolism</keyword>
<keyword evidence="11" id="KW-0443">Lipid metabolism</keyword>
<keyword evidence="2" id="KW-1017">Isopeptide bond</keyword>
<dbReference type="InterPro" id="IPR031099">
    <property type="entry name" value="BRCA1-associated"/>
</dbReference>
<reference evidence="21 22" key="1">
    <citation type="journal article" date="2018" name="Genome Res.">
        <title>The genomic architecture and molecular evolution of ant odorant receptors.</title>
        <authorList>
            <person name="McKenzie S.K."/>
            <person name="Kronauer D.J.C."/>
        </authorList>
    </citation>
    <scope>NUCLEOTIDE SEQUENCE [LARGE SCALE GENOMIC DNA]</scope>
    <source>
        <strain evidence="21">Clonal line C1</strain>
    </source>
</reference>
<dbReference type="Gene3D" id="3.30.40.10">
    <property type="entry name" value="Zinc/RING finger domain, C3HC4 (zinc finger)"/>
    <property type="match status" value="1"/>
</dbReference>
<feature type="region of interest" description="Disordered" evidence="18">
    <location>
        <begin position="562"/>
        <end position="617"/>
    </location>
</feature>
<dbReference type="Pfam" id="PF13923">
    <property type="entry name" value="zf-C3HC4_2"/>
    <property type="match status" value="1"/>
</dbReference>
<feature type="region of interest" description="Disordered" evidence="18">
    <location>
        <begin position="1022"/>
        <end position="1087"/>
    </location>
</feature>
<feature type="compositionally biased region" description="Polar residues" evidence="18">
    <location>
        <begin position="1164"/>
        <end position="1174"/>
    </location>
</feature>
<feature type="compositionally biased region" description="Basic and acidic residues" evidence="18">
    <location>
        <begin position="279"/>
        <end position="295"/>
    </location>
</feature>
<dbReference type="SUPFAM" id="SSF57850">
    <property type="entry name" value="RING/U-box"/>
    <property type="match status" value="1"/>
</dbReference>
<dbReference type="SMART" id="SM00184">
    <property type="entry name" value="RING"/>
    <property type="match status" value="1"/>
</dbReference>
<feature type="region of interest" description="Disordered" evidence="18">
    <location>
        <begin position="238"/>
        <end position="301"/>
    </location>
</feature>
<dbReference type="GO" id="GO:0031436">
    <property type="term" value="C:BRCA1-BARD1 complex"/>
    <property type="evidence" value="ECO:0007669"/>
    <property type="project" value="TreeGrafter"/>
</dbReference>
<dbReference type="GO" id="GO:0003677">
    <property type="term" value="F:DNA binding"/>
    <property type="evidence" value="ECO:0007669"/>
    <property type="project" value="InterPro"/>
</dbReference>
<dbReference type="InterPro" id="IPR001841">
    <property type="entry name" value="Znf_RING"/>
</dbReference>
<feature type="region of interest" description="Disordered" evidence="18">
    <location>
        <begin position="1337"/>
        <end position="1367"/>
    </location>
</feature>
<feature type="region of interest" description="Disordered" evidence="18">
    <location>
        <begin position="1300"/>
        <end position="1325"/>
    </location>
</feature>
<keyword evidence="12" id="KW-0010">Activator</keyword>
<feature type="compositionally biased region" description="Polar residues" evidence="18">
    <location>
        <begin position="938"/>
        <end position="968"/>
    </location>
</feature>
<dbReference type="PROSITE" id="PS50089">
    <property type="entry name" value="ZF_RING_2"/>
    <property type="match status" value="1"/>
</dbReference>
<dbReference type="Pfam" id="PF00533">
    <property type="entry name" value="BRCT"/>
    <property type="match status" value="1"/>
</dbReference>
<keyword evidence="7 17" id="KW-0863">Zinc-finger</keyword>
<dbReference type="GO" id="GO:0000724">
    <property type="term" value="P:double-strand break repair via homologous recombination"/>
    <property type="evidence" value="ECO:0007669"/>
    <property type="project" value="TreeGrafter"/>
</dbReference>
<comment type="subcellular location">
    <subcellularLocation>
        <location evidence="1">Nucleus</location>
    </subcellularLocation>
</comment>
<dbReference type="PROSITE" id="PS50172">
    <property type="entry name" value="BRCT"/>
    <property type="match status" value="2"/>
</dbReference>
<dbReference type="GO" id="GO:0004842">
    <property type="term" value="F:ubiquitin-protein transferase activity"/>
    <property type="evidence" value="ECO:0007669"/>
    <property type="project" value="InterPro"/>
</dbReference>
<dbReference type="GO" id="GO:0045944">
    <property type="term" value="P:positive regulation of transcription by RNA polymerase II"/>
    <property type="evidence" value="ECO:0007669"/>
    <property type="project" value="TreeGrafter"/>
</dbReference>
<feature type="region of interest" description="Disordered" evidence="18">
    <location>
        <begin position="1373"/>
        <end position="1392"/>
    </location>
</feature>
<evidence type="ECO:0000256" key="2">
    <source>
        <dbReference type="ARBA" id="ARBA00022499"/>
    </source>
</evidence>
<feature type="compositionally biased region" description="Polar residues" evidence="18">
    <location>
        <begin position="371"/>
        <end position="385"/>
    </location>
</feature>
<feature type="compositionally biased region" description="Polar residues" evidence="18">
    <location>
        <begin position="598"/>
        <end position="616"/>
    </location>
</feature>
<feature type="region of interest" description="Disordered" evidence="18">
    <location>
        <begin position="317"/>
        <end position="385"/>
    </location>
</feature>
<evidence type="ECO:0000313" key="22">
    <source>
        <dbReference type="Proteomes" id="UP000279307"/>
    </source>
</evidence>
<keyword evidence="4" id="KW-0479">Metal-binding</keyword>
<dbReference type="PROSITE" id="PS00518">
    <property type="entry name" value="ZF_RING_1"/>
    <property type="match status" value="1"/>
</dbReference>
<evidence type="ECO:0000256" key="18">
    <source>
        <dbReference type="SAM" id="MobiDB-lite"/>
    </source>
</evidence>
<feature type="compositionally biased region" description="Polar residues" evidence="18">
    <location>
        <begin position="115"/>
        <end position="127"/>
    </location>
</feature>
<feature type="compositionally biased region" description="Basic and acidic residues" evidence="18">
    <location>
        <begin position="835"/>
        <end position="844"/>
    </location>
</feature>